<evidence type="ECO:0000256" key="1">
    <source>
        <dbReference type="ARBA" id="ARBA00022729"/>
    </source>
</evidence>
<sequence>MATLLLFCSVVSAESTTLSDYRLGSGDLLSIQVFGEEDLSMEIRLSDAGTIAYPFLGELRVLNMTIGNLSKMIEQGLADGYLLDPHVSITVAEYRQFFINGEVQEPGGYPFQPGLTLQKAVALAGGFTERASKSKLFVSHDGETTDPRLVQLNTQIKPGDIITIEQSFF</sequence>
<evidence type="ECO:0000313" key="4">
    <source>
        <dbReference type="EMBL" id="UTW02444.1"/>
    </source>
</evidence>
<evidence type="ECO:0000259" key="2">
    <source>
        <dbReference type="Pfam" id="PF02563"/>
    </source>
</evidence>
<dbReference type="Proteomes" id="UP001059950">
    <property type="component" value="Chromosome"/>
</dbReference>
<dbReference type="PANTHER" id="PTHR33619">
    <property type="entry name" value="POLYSACCHARIDE EXPORT PROTEIN GFCE-RELATED"/>
    <property type="match status" value="1"/>
</dbReference>
<organism evidence="4 5">
    <name type="scientific">Amphritea atlantica</name>
    <dbReference type="NCBI Taxonomy" id="355243"/>
    <lineage>
        <taxon>Bacteria</taxon>
        <taxon>Pseudomonadati</taxon>
        <taxon>Pseudomonadota</taxon>
        <taxon>Gammaproteobacteria</taxon>
        <taxon>Oceanospirillales</taxon>
        <taxon>Oceanospirillaceae</taxon>
        <taxon>Amphritea</taxon>
    </lineage>
</organism>
<dbReference type="InterPro" id="IPR003715">
    <property type="entry name" value="Poly_export_N"/>
</dbReference>
<dbReference type="EMBL" id="CP073344">
    <property type="protein sequence ID" value="UTW02444.1"/>
    <property type="molecule type" value="Genomic_DNA"/>
</dbReference>
<keyword evidence="1" id="KW-0732">Signal</keyword>
<feature type="domain" description="Soluble ligand binding" evidence="3">
    <location>
        <begin position="97"/>
        <end position="140"/>
    </location>
</feature>
<dbReference type="Pfam" id="PF10531">
    <property type="entry name" value="SLBB"/>
    <property type="match status" value="1"/>
</dbReference>
<dbReference type="InterPro" id="IPR019554">
    <property type="entry name" value="Soluble_ligand-bd"/>
</dbReference>
<dbReference type="Gene3D" id="3.10.560.10">
    <property type="entry name" value="Outer membrane lipoprotein wza domain like"/>
    <property type="match status" value="1"/>
</dbReference>
<evidence type="ECO:0000313" key="5">
    <source>
        <dbReference type="Proteomes" id="UP001059950"/>
    </source>
</evidence>
<keyword evidence="5" id="KW-1185">Reference proteome</keyword>
<accession>A0ABY5GRP2</accession>
<dbReference type="PANTHER" id="PTHR33619:SF3">
    <property type="entry name" value="POLYSACCHARIDE EXPORT PROTEIN GFCE-RELATED"/>
    <property type="match status" value="1"/>
</dbReference>
<reference evidence="4" key="1">
    <citation type="submission" date="2021-04" db="EMBL/GenBank/DDBJ databases">
        <title>Oceanospirillales bacteria with DddD are important DMSP degraders in coastal seawater.</title>
        <authorList>
            <person name="Liu J."/>
        </authorList>
    </citation>
    <scope>NUCLEOTIDE SEQUENCE</scope>
    <source>
        <strain evidence="4">GY6</strain>
    </source>
</reference>
<evidence type="ECO:0000259" key="3">
    <source>
        <dbReference type="Pfam" id="PF10531"/>
    </source>
</evidence>
<feature type="domain" description="Polysaccharide export protein N-terminal" evidence="2">
    <location>
        <begin position="18"/>
        <end position="91"/>
    </location>
</feature>
<dbReference type="Gene3D" id="3.30.1950.10">
    <property type="entry name" value="wza like domain"/>
    <property type="match status" value="1"/>
</dbReference>
<gene>
    <name evidence="4" type="ORF">KDX31_13925</name>
</gene>
<dbReference type="Pfam" id="PF02563">
    <property type="entry name" value="Poly_export"/>
    <property type="match status" value="1"/>
</dbReference>
<proteinExistence type="predicted"/>
<name>A0ABY5GRP2_9GAMM</name>
<protein>
    <submittedName>
        <fullName evidence="4">Polysaccharide export protein</fullName>
    </submittedName>
</protein>
<dbReference type="InterPro" id="IPR049712">
    <property type="entry name" value="Poly_export"/>
</dbReference>